<feature type="region of interest" description="Disordered" evidence="1">
    <location>
        <begin position="62"/>
        <end position="83"/>
    </location>
</feature>
<proteinExistence type="predicted"/>
<feature type="compositionally biased region" description="Basic and acidic residues" evidence="1">
    <location>
        <begin position="112"/>
        <end position="123"/>
    </location>
</feature>
<dbReference type="GO" id="GO:0000228">
    <property type="term" value="C:nuclear chromosome"/>
    <property type="evidence" value="ECO:0007669"/>
    <property type="project" value="TreeGrafter"/>
</dbReference>
<dbReference type="Pfam" id="PF14951">
    <property type="entry name" value="DUF4503"/>
    <property type="match status" value="1"/>
</dbReference>
<feature type="domain" description="DUF4503" evidence="2">
    <location>
        <begin position="1197"/>
        <end position="1320"/>
    </location>
</feature>
<dbReference type="PANTHER" id="PTHR34347:SF1">
    <property type="entry name" value="DNA REPAIR-SCAFFOLDING PROTEIN"/>
    <property type="match status" value="1"/>
</dbReference>
<dbReference type="OrthoDB" id="8196987at2759"/>
<dbReference type="InterPro" id="IPR028032">
    <property type="entry name" value="DUF4503"/>
</dbReference>
<evidence type="ECO:0000256" key="1">
    <source>
        <dbReference type="SAM" id="MobiDB-lite"/>
    </source>
</evidence>
<dbReference type="RefSeq" id="XP_034256258.1">
    <property type="nucleotide sequence ID" value="XM_034400367.1"/>
</dbReference>
<feature type="region of interest" description="Disordered" evidence="1">
    <location>
        <begin position="105"/>
        <end position="162"/>
    </location>
</feature>
<dbReference type="KEGG" id="tpal:117654155"/>
<evidence type="ECO:0000313" key="4">
    <source>
        <dbReference type="RefSeq" id="XP_034256258.1"/>
    </source>
</evidence>
<dbReference type="GO" id="GO:0005654">
    <property type="term" value="C:nucleoplasm"/>
    <property type="evidence" value="ECO:0007669"/>
    <property type="project" value="TreeGrafter"/>
</dbReference>
<feature type="region of interest" description="Disordered" evidence="1">
    <location>
        <begin position="181"/>
        <end position="210"/>
    </location>
</feature>
<feature type="region of interest" description="Disordered" evidence="1">
    <location>
        <begin position="233"/>
        <end position="254"/>
    </location>
</feature>
<accession>A0A6P9ADE1</accession>
<evidence type="ECO:0000313" key="3">
    <source>
        <dbReference type="Proteomes" id="UP000515158"/>
    </source>
</evidence>
<organism evidence="4">
    <name type="scientific">Thrips palmi</name>
    <name type="common">Melon thrips</name>
    <dbReference type="NCBI Taxonomy" id="161013"/>
    <lineage>
        <taxon>Eukaryota</taxon>
        <taxon>Metazoa</taxon>
        <taxon>Ecdysozoa</taxon>
        <taxon>Arthropoda</taxon>
        <taxon>Hexapoda</taxon>
        <taxon>Insecta</taxon>
        <taxon>Pterygota</taxon>
        <taxon>Neoptera</taxon>
        <taxon>Paraneoptera</taxon>
        <taxon>Thysanoptera</taxon>
        <taxon>Terebrantia</taxon>
        <taxon>Thripoidea</taxon>
        <taxon>Thripidae</taxon>
        <taxon>Thrips</taxon>
    </lineage>
</organism>
<dbReference type="PANTHER" id="PTHR34347">
    <property type="entry name" value="DNA REPAIR-SCAFFOLDING PROTEIN SPIDR"/>
    <property type="match status" value="1"/>
</dbReference>
<feature type="region of interest" description="Disordered" evidence="1">
    <location>
        <begin position="660"/>
        <end position="683"/>
    </location>
</feature>
<dbReference type="InterPro" id="IPR012340">
    <property type="entry name" value="NA-bd_OB-fold"/>
</dbReference>
<evidence type="ECO:0000259" key="2">
    <source>
        <dbReference type="Pfam" id="PF14951"/>
    </source>
</evidence>
<gene>
    <name evidence="4" type="primary">LOC117654155</name>
</gene>
<dbReference type="SUPFAM" id="SSF50249">
    <property type="entry name" value="Nucleic acid-binding proteins"/>
    <property type="match status" value="1"/>
</dbReference>
<keyword evidence="3" id="KW-1185">Reference proteome</keyword>
<feature type="compositionally biased region" description="Polar residues" evidence="1">
    <location>
        <begin position="674"/>
        <end position="683"/>
    </location>
</feature>
<dbReference type="InParanoid" id="A0A6P9ADE1"/>
<feature type="compositionally biased region" description="Low complexity" evidence="1">
    <location>
        <begin position="242"/>
        <end position="254"/>
    </location>
</feature>
<dbReference type="GO" id="GO:0000724">
    <property type="term" value="P:double-strand break repair via homologous recombination"/>
    <property type="evidence" value="ECO:0007669"/>
    <property type="project" value="TreeGrafter"/>
</dbReference>
<protein>
    <submittedName>
        <fullName evidence="4">Uncharacterized protein LOC117654155</fullName>
    </submittedName>
</protein>
<name>A0A6P9ADE1_THRPL</name>
<sequence length="1337" mass="147899">MQNVSEDEGKHIITASNVNKRLSFRGREKFVEVFCQGRNNYRWAELSQVIATPVDQAISWSSSDEEFDEASSQSQRGRQLPNRTLASHINFGDCKLVRKRGRRHSSAQFVRSIEKRPRERPGKCIDSPLAGRSGECNPTAPSSEMPDSSFERGNSVKGSESIEHQDIWEKNLSILNQTVNLTPDDSVNSNSNEKLDQQQPSPKAAKTASEIEVTSPILVPRVNRICRRRMPDRKELKSAEETAPVSAPTTVPSSPIFKTSKPKWVSVQKLLKTAPSKVGNKSHFERKDLVSLPSRNVVLSNNTSPEAVNESSNVIFVEPTLTSSPTKSNILETPASPVIGRTVKRQKRMIVDKDMSPILGSKDVNRPIKLIKATRSLMNGSMNKSSDVVFDSSFKEDKTVSESSTFDVSLLNDAKFVGEEEESKLLASQYRAAAKRSLDFSFQNKLHMKDIDCDNSVLQTVARQDQNFISCDSVCDSLSKPNWDKSIAQITEEPENTLHPCNLALNRSDLIEDANTEQIDVASVQDKLVKSPLQQKRNKLSLSKKSPLQTCSKKRSGPSIPTASCVAPSFSRKKNAKICTVNKNEQEKACDGIDNVQLSLSVKKHSNQTLLIEDDLSEPMEMNIPDAFGSPTSSHSNDALRNHIASLTDKLFLEVKGPQTEFKNSNNDDVDIDSCSSQSLDTSQQEEIERLPSSSVSTLVAISQASSPPAPCAAPLAAEIVADDFNAPPKKGKTKLKPDGLANRLQRILNRQRSSARIWQFKRSKQSKSSSAGGSEQSASVLISVDKTWTEYSHIVVQGHVLNDDCNNRTTRYLDALSDQVVVILDPTIAEKLEKIMSSSRIRIFPPWQSLKLKGISLILCAYCVEVVRSDCPQGTDNSTLLKKGSECVSGSGLFEIIFPKLVEIQTHLIQYSEELPQDPHENGEHAVTSGSISSLVSRHYVGEATLDILTLTVLRAFQFRPLDTETGQSSDAPSWSLLGQDVAGEVCEVLLGCEQLQASQESIWQGVKTGKVIGKTYCFSGFLPIQRIAPFRVSNLWKIISSMGIEGLCDQPVFYVLSSATLSWSCGLSESQRKASIHQPTFSTLNSILSETSTCEPRRANVFCCILHATRERLYVTDTETTPCVTVITVNQTAFLPTFIFKAAALFVLDLEVTADELRIDKYSRLSSKEDLSDSILSNLVSEEQQRCMARLNPNLPLLHRNTAAKTLATFFGTVVGVDEETAYMWPACGVCENELLSLGDGTEMYRCEKCNNQCDNFNMHMSLQVLCSCANLPLSSSIRLKLHQSTIESMLPPTLCNEEGYDMNTVIGQKLGPLRCEVLHSKDGNFTLQELPKIW</sequence>
<reference evidence="4" key="1">
    <citation type="submission" date="2025-08" db="UniProtKB">
        <authorList>
            <consortium name="RefSeq"/>
        </authorList>
    </citation>
    <scope>IDENTIFICATION</scope>
    <source>
        <tissue evidence="4">Total insect</tissue>
    </source>
</reference>
<dbReference type="Proteomes" id="UP000515158">
    <property type="component" value="Unplaced"/>
</dbReference>
<dbReference type="GeneID" id="117654155"/>
<dbReference type="InterPro" id="IPR053054">
    <property type="entry name" value="DNA_repair-scaffolding"/>
</dbReference>
<dbReference type="GO" id="GO:0070202">
    <property type="term" value="P:regulation of establishment of protein localization to chromosome"/>
    <property type="evidence" value="ECO:0007669"/>
    <property type="project" value="TreeGrafter"/>
</dbReference>
<dbReference type="Gene3D" id="2.40.50.140">
    <property type="entry name" value="Nucleic acid-binding proteins"/>
    <property type="match status" value="1"/>
</dbReference>
<feature type="compositionally biased region" description="Polar residues" evidence="1">
    <location>
        <begin position="181"/>
        <end position="201"/>
    </location>
</feature>